<name>A0A151AW81_9FIRM</name>
<keyword evidence="2" id="KW-1185">Reference proteome</keyword>
<organism evidence="1 2">
    <name type="scientific">Moorella mulderi DSM 14980</name>
    <dbReference type="NCBI Taxonomy" id="1122241"/>
    <lineage>
        <taxon>Bacteria</taxon>
        <taxon>Bacillati</taxon>
        <taxon>Bacillota</taxon>
        <taxon>Clostridia</taxon>
        <taxon>Neomoorellales</taxon>
        <taxon>Neomoorellaceae</taxon>
        <taxon>Neomoorella</taxon>
    </lineage>
</organism>
<accession>A0A151AW81</accession>
<comment type="caution">
    <text evidence="1">The sequence shown here is derived from an EMBL/GenBank/DDBJ whole genome shotgun (WGS) entry which is preliminary data.</text>
</comment>
<dbReference type="EMBL" id="LTBC01000006">
    <property type="protein sequence ID" value="KYH31924.1"/>
    <property type="molecule type" value="Genomic_DNA"/>
</dbReference>
<dbReference type="Proteomes" id="UP000075670">
    <property type="component" value="Unassembled WGS sequence"/>
</dbReference>
<evidence type="ECO:0000313" key="2">
    <source>
        <dbReference type="Proteomes" id="UP000075670"/>
    </source>
</evidence>
<dbReference type="OrthoDB" id="199763at2"/>
<dbReference type="AlphaFoldDB" id="A0A151AW81"/>
<evidence type="ECO:0000313" key="1">
    <source>
        <dbReference type="EMBL" id="KYH31924.1"/>
    </source>
</evidence>
<gene>
    <name evidence="1" type="ORF">MOMUL_18060</name>
</gene>
<protein>
    <recommendedName>
        <fullName evidence="3">SpoVT / AbrB like domain protein</fullName>
    </recommendedName>
</protein>
<reference evidence="1 2" key="1">
    <citation type="submission" date="2016-02" db="EMBL/GenBank/DDBJ databases">
        <title>Genome sequence of Moorella mulderi DSM 14980.</title>
        <authorList>
            <person name="Poehlein A."/>
            <person name="Daniel R."/>
        </authorList>
    </citation>
    <scope>NUCLEOTIDE SEQUENCE [LARGE SCALE GENOMIC DNA]</scope>
    <source>
        <strain evidence="1 2">DSM 14980</strain>
    </source>
</reference>
<dbReference type="RefSeq" id="WP_062284232.1">
    <property type="nucleotide sequence ID" value="NZ_LTBC01000006.1"/>
</dbReference>
<proteinExistence type="predicted"/>
<sequence length="102" mass="11950">MNREPAIIQQVQKRMLISIGQLAKKLGLKEGDYIRLELAEDGTSLRLVPVDWHPRQQEYFWSEEWQERMQRSLQHLAEGRVKAYGNVEELIGELENASDNKD</sequence>
<evidence type="ECO:0008006" key="3">
    <source>
        <dbReference type="Google" id="ProtNLM"/>
    </source>
</evidence>
<dbReference type="PATRIC" id="fig|1122241.3.peg.1913"/>